<dbReference type="Proteomes" id="UP001176961">
    <property type="component" value="Unassembled WGS sequence"/>
</dbReference>
<keyword evidence="5" id="KW-1133">Transmembrane helix</keyword>
<dbReference type="SMART" id="SM00409">
    <property type="entry name" value="IG"/>
    <property type="match status" value="1"/>
</dbReference>
<keyword evidence="2 6" id="KW-0732">Signal</keyword>
<dbReference type="InterPro" id="IPR003591">
    <property type="entry name" value="Leu-rich_rpt_typical-subtyp"/>
</dbReference>
<feature type="chain" id="PRO_5041410388" description="Ig-like domain-containing protein" evidence="6">
    <location>
        <begin position="16"/>
        <end position="703"/>
    </location>
</feature>
<dbReference type="InterPro" id="IPR001611">
    <property type="entry name" value="Leu-rich_rpt"/>
</dbReference>
<feature type="transmembrane region" description="Helical" evidence="5">
    <location>
        <begin position="619"/>
        <end position="640"/>
    </location>
</feature>
<dbReference type="InterPro" id="IPR036179">
    <property type="entry name" value="Ig-like_dom_sf"/>
</dbReference>
<name>A0AA36HF62_CYLNA</name>
<evidence type="ECO:0000256" key="5">
    <source>
        <dbReference type="SAM" id="Phobius"/>
    </source>
</evidence>
<evidence type="ECO:0000259" key="7">
    <source>
        <dbReference type="PROSITE" id="PS50835"/>
    </source>
</evidence>
<evidence type="ECO:0000313" key="8">
    <source>
        <dbReference type="EMBL" id="CAJ0609685.1"/>
    </source>
</evidence>
<dbReference type="SUPFAM" id="SSF52058">
    <property type="entry name" value="L domain-like"/>
    <property type="match status" value="1"/>
</dbReference>
<dbReference type="SMART" id="SM00369">
    <property type="entry name" value="LRR_TYP"/>
    <property type="match status" value="5"/>
</dbReference>
<dbReference type="EMBL" id="CATQJL010000326">
    <property type="protein sequence ID" value="CAJ0609685.1"/>
    <property type="molecule type" value="Genomic_DNA"/>
</dbReference>
<keyword evidence="9" id="KW-1185">Reference proteome</keyword>
<proteinExistence type="predicted"/>
<evidence type="ECO:0000256" key="2">
    <source>
        <dbReference type="ARBA" id="ARBA00022729"/>
    </source>
</evidence>
<organism evidence="8 9">
    <name type="scientific">Cylicocyclus nassatus</name>
    <name type="common">Nematode worm</name>
    <dbReference type="NCBI Taxonomy" id="53992"/>
    <lineage>
        <taxon>Eukaryota</taxon>
        <taxon>Metazoa</taxon>
        <taxon>Ecdysozoa</taxon>
        <taxon>Nematoda</taxon>
        <taxon>Chromadorea</taxon>
        <taxon>Rhabditida</taxon>
        <taxon>Rhabditina</taxon>
        <taxon>Rhabditomorpha</taxon>
        <taxon>Strongyloidea</taxon>
        <taxon>Strongylidae</taxon>
        <taxon>Cylicocyclus</taxon>
    </lineage>
</organism>
<dbReference type="Pfam" id="PF00560">
    <property type="entry name" value="LRR_1"/>
    <property type="match status" value="1"/>
</dbReference>
<feature type="domain" description="Ig-like" evidence="7">
    <location>
        <begin position="396"/>
        <end position="503"/>
    </location>
</feature>
<dbReference type="Gene3D" id="2.60.40.10">
    <property type="entry name" value="Immunoglobulins"/>
    <property type="match status" value="1"/>
</dbReference>
<evidence type="ECO:0000256" key="6">
    <source>
        <dbReference type="SAM" id="SignalP"/>
    </source>
</evidence>
<accession>A0AA36HF62</accession>
<keyword evidence="3" id="KW-0677">Repeat</keyword>
<comment type="caution">
    <text evidence="8">The sequence shown here is derived from an EMBL/GenBank/DDBJ whole genome shotgun (WGS) entry which is preliminary data.</text>
</comment>
<dbReference type="InterPro" id="IPR003599">
    <property type="entry name" value="Ig_sub"/>
</dbReference>
<dbReference type="PROSITE" id="PS51450">
    <property type="entry name" value="LRR"/>
    <property type="match status" value="1"/>
</dbReference>
<keyword evidence="5" id="KW-0812">Transmembrane</keyword>
<dbReference type="InterPro" id="IPR032675">
    <property type="entry name" value="LRR_dom_sf"/>
</dbReference>
<evidence type="ECO:0000256" key="1">
    <source>
        <dbReference type="ARBA" id="ARBA00022614"/>
    </source>
</evidence>
<sequence>MRWLIVVLLAEAVSASCPQRCVCKGDTISCVSMDESELSAVISHLSTAEWNGLRELSIRQTPLLSIDDLPKMELLESIDLSQNGFNDDVWLNSKRIFPAVRKAVLEHNNFTRADRKLLTPFPKIEEVHLGHNHISHIGYDSLRMPHIRSIRLNDNVIQVLGMHAFRFIPQLQEVDLSGNNLERFMMSEFSGATSLRYLNVSQNMIRSVECDSITPMISLEILDLSSNNLTQLPGIELRSMESLRTLILSGNPITVAEEGQLKFDSLQVLDLSTTGLRVVEAGAFSRLPRLHSVTLADCRDLVFVSPAAFENISVFSLDISGTGLKTLPPSLLSNVARIRISDVSLDCGCLSEQLSAITTTTIMDWSNSTCVTRTGEVLRISSLSPMNLASTDQCRPSVILPFGDEVTASVGQTFKIYCAGTDEDDIVRWKTPHGGSVLASRPEFSSGLERLDYFTTTLFEPLKRQHLRQRYFAATEYFRIDVVLKSDAGDYECTIQRGKYSFTRKIRLIVEVPDIQLKVTHVGVSSVHLAWNQNIDVQAVDRVALQVNSTSSSDFKRVVLLSLHNIYCSYNLINLLPDRAYTICLRWSLTDDGTDIYSTCLSERTQKSRSFMEDIGTEGIIIMSAIFVLMFVFFCSKWIYNRYHIYLRTRQQSKMIQSVSGQSVLSQRSSDDAITFENHQLQMCSTFCDRDSMANGPLLINVA</sequence>
<dbReference type="SUPFAM" id="SSF48726">
    <property type="entry name" value="Immunoglobulin"/>
    <property type="match status" value="1"/>
</dbReference>
<dbReference type="PROSITE" id="PS50835">
    <property type="entry name" value="IG_LIKE"/>
    <property type="match status" value="1"/>
</dbReference>
<evidence type="ECO:0000313" key="9">
    <source>
        <dbReference type="Proteomes" id="UP001176961"/>
    </source>
</evidence>
<gene>
    <name evidence="8" type="ORF">CYNAS_LOCUS21668</name>
</gene>
<dbReference type="InterPro" id="IPR007110">
    <property type="entry name" value="Ig-like_dom"/>
</dbReference>
<dbReference type="PANTHER" id="PTHR24366:SF96">
    <property type="entry name" value="LEUCINE RICH REPEAT CONTAINING 53"/>
    <property type="match status" value="1"/>
</dbReference>
<dbReference type="PANTHER" id="PTHR24366">
    <property type="entry name" value="IG(IMMUNOGLOBULIN) AND LRR(LEUCINE RICH REPEAT) DOMAINS"/>
    <property type="match status" value="1"/>
</dbReference>
<keyword evidence="4" id="KW-1015">Disulfide bond</keyword>
<dbReference type="AlphaFoldDB" id="A0AA36HF62"/>
<reference evidence="8" key="1">
    <citation type="submission" date="2023-07" db="EMBL/GenBank/DDBJ databases">
        <authorList>
            <consortium name="CYATHOMIX"/>
        </authorList>
    </citation>
    <scope>NUCLEOTIDE SEQUENCE</scope>
    <source>
        <strain evidence="8">N/A</strain>
    </source>
</reference>
<evidence type="ECO:0000256" key="3">
    <source>
        <dbReference type="ARBA" id="ARBA00022737"/>
    </source>
</evidence>
<dbReference type="Pfam" id="PF13855">
    <property type="entry name" value="LRR_8"/>
    <property type="match status" value="2"/>
</dbReference>
<keyword evidence="5" id="KW-0472">Membrane</keyword>
<dbReference type="Gene3D" id="3.80.10.10">
    <property type="entry name" value="Ribonuclease Inhibitor"/>
    <property type="match status" value="2"/>
</dbReference>
<evidence type="ECO:0000256" key="4">
    <source>
        <dbReference type="ARBA" id="ARBA00023157"/>
    </source>
</evidence>
<dbReference type="InterPro" id="IPR013783">
    <property type="entry name" value="Ig-like_fold"/>
</dbReference>
<keyword evidence="1" id="KW-0433">Leucine-rich repeat</keyword>
<protein>
    <recommendedName>
        <fullName evidence="7">Ig-like domain-containing protein</fullName>
    </recommendedName>
</protein>
<feature type="signal peptide" evidence="6">
    <location>
        <begin position="1"/>
        <end position="15"/>
    </location>
</feature>